<evidence type="ECO:0000256" key="1">
    <source>
        <dbReference type="SAM" id="Phobius"/>
    </source>
</evidence>
<name>A0A9P5JYS1_9AGAM</name>
<keyword evidence="3" id="KW-1185">Reference proteome</keyword>
<sequence length="81" mass="9172">MWSAQLVLGPPVLLFSMLIWISMQLMSCPESGLSGDSSKTTHTRREAVKQCIQLAGYEAVFLERIDNQVFILFFLPSKFSM</sequence>
<keyword evidence="1" id="KW-0812">Transmembrane</keyword>
<evidence type="ECO:0000313" key="3">
    <source>
        <dbReference type="Proteomes" id="UP000759537"/>
    </source>
</evidence>
<reference evidence="2" key="2">
    <citation type="journal article" date="2020" name="Nat. Commun.">
        <title>Large-scale genome sequencing of mycorrhizal fungi provides insights into the early evolution of symbiotic traits.</title>
        <authorList>
            <person name="Miyauchi S."/>
            <person name="Kiss E."/>
            <person name="Kuo A."/>
            <person name="Drula E."/>
            <person name="Kohler A."/>
            <person name="Sanchez-Garcia M."/>
            <person name="Morin E."/>
            <person name="Andreopoulos B."/>
            <person name="Barry K.W."/>
            <person name="Bonito G."/>
            <person name="Buee M."/>
            <person name="Carver A."/>
            <person name="Chen C."/>
            <person name="Cichocki N."/>
            <person name="Clum A."/>
            <person name="Culley D."/>
            <person name="Crous P.W."/>
            <person name="Fauchery L."/>
            <person name="Girlanda M."/>
            <person name="Hayes R.D."/>
            <person name="Keri Z."/>
            <person name="LaButti K."/>
            <person name="Lipzen A."/>
            <person name="Lombard V."/>
            <person name="Magnuson J."/>
            <person name="Maillard F."/>
            <person name="Murat C."/>
            <person name="Nolan M."/>
            <person name="Ohm R.A."/>
            <person name="Pangilinan J."/>
            <person name="Pereira M.F."/>
            <person name="Perotto S."/>
            <person name="Peter M."/>
            <person name="Pfister S."/>
            <person name="Riley R."/>
            <person name="Sitrit Y."/>
            <person name="Stielow J.B."/>
            <person name="Szollosi G."/>
            <person name="Zifcakova L."/>
            <person name="Stursova M."/>
            <person name="Spatafora J.W."/>
            <person name="Tedersoo L."/>
            <person name="Vaario L.M."/>
            <person name="Yamada A."/>
            <person name="Yan M."/>
            <person name="Wang P."/>
            <person name="Xu J."/>
            <person name="Bruns T."/>
            <person name="Baldrian P."/>
            <person name="Vilgalys R."/>
            <person name="Dunand C."/>
            <person name="Henrissat B."/>
            <person name="Grigoriev I.V."/>
            <person name="Hibbett D."/>
            <person name="Nagy L.G."/>
            <person name="Martin F.M."/>
        </authorList>
    </citation>
    <scope>NUCLEOTIDE SEQUENCE</scope>
    <source>
        <strain evidence="2">Prilba</strain>
    </source>
</reference>
<reference evidence="2" key="1">
    <citation type="submission" date="2019-10" db="EMBL/GenBank/DDBJ databases">
        <authorList>
            <consortium name="DOE Joint Genome Institute"/>
            <person name="Kuo A."/>
            <person name="Miyauchi S."/>
            <person name="Kiss E."/>
            <person name="Drula E."/>
            <person name="Kohler A."/>
            <person name="Sanchez-Garcia M."/>
            <person name="Andreopoulos B."/>
            <person name="Barry K.W."/>
            <person name="Bonito G."/>
            <person name="Buee M."/>
            <person name="Carver A."/>
            <person name="Chen C."/>
            <person name="Cichocki N."/>
            <person name="Clum A."/>
            <person name="Culley D."/>
            <person name="Crous P.W."/>
            <person name="Fauchery L."/>
            <person name="Girlanda M."/>
            <person name="Hayes R."/>
            <person name="Keri Z."/>
            <person name="LaButti K."/>
            <person name="Lipzen A."/>
            <person name="Lombard V."/>
            <person name="Magnuson J."/>
            <person name="Maillard F."/>
            <person name="Morin E."/>
            <person name="Murat C."/>
            <person name="Nolan M."/>
            <person name="Ohm R."/>
            <person name="Pangilinan J."/>
            <person name="Pereira M."/>
            <person name="Perotto S."/>
            <person name="Peter M."/>
            <person name="Riley R."/>
            <person name="Sitrit Y."/>
            <person name="Stielow B."/>
            <person name="Szollosi G."/>
            <person name="Zifcakova L."/>
            <person name="Stursova M."/>
            <person name="Spatafora J.W."/>
            <person name="Tedersoo L."/>
            <person name="Vaario L.-M."/>
            <person name="Yamada A."/>
            <person name="Yan M."/>
            <person name="Wang P."/>
            <person name="Xu J."/>
            <person name="Bruns T."/>
            <person name="Baldrian P."/>
            <person name="Vilgalys R."/>
            <person name="Henrissat B."/>
            <person name="Grigoriev I.V."/>
            <person name="Hibbett D."/>
            <person name="Nagy L.G."/>
            <person name="Martin F.M."/>
        </authorList>
    </citation>
    <scope>NUCLEOTIDE SEQUENCE</scope>
    <source>
        <strain evidence="2">Prilba</strain>
    </source>
</reference>
<keyword evidence="1" id="KW-0472">Membrane</keyword>
<keyword evidence="1" id="KW-1133">Transmembrane helix</keyword>
<feature type="transmembrane region" description="Helical" evidence="1">
    <location>
        <begin position="6"/>
        <end position="23"/>
    </location>
</feature>
<gene>
    <name evidence="2" type="ORF">DFH94DRAFT_770227</name>
</gene>
<evidence type="ECO:0000313" key="2">
    <source>
        <dbReference type="EMBL" id="KAF8470940.1"/>
    </source>
</evidence>
<dbReference type="Proteomes" id="UP000759537">
    <property type="component" value="Unassembled WGS sequence"/>
</dbReference>
<organism evidence="2 3">
    <name type="scientific">Russula ochroleuca</name>
    <dbReference type="NCBI Taxonomy" id="152965"/>
    <lineage>
        <taxon>Eukaryota</taxon>
        <taxon>Fungi</taxon>
        <taxon>Dikarya</taxon>
        <taxon>Basidiomycota</taxon>
        <taxon>Agaricomycotina</taxon>
        <taxon>Agaricomycetes</taxon>
        <taxon>Russulales</taxon>
        <taxon>Russulaceae</taxon>
        <taxon>Russula</taxon>
    </lineage>
</organism>
<dbReference type="AlphaFoldDB" id="A0A9P5JYS1"/>
<comment type="caution">
    <text evidence="2">The sequence shown here is derived from an EMBL/GenBank/DDBJ whole genome shotgun (WGS) entry which is preliminary data.</text>
</comment>
<proteinExistence type="predicted"/>
<protein>
    <submittedName>
        <fullName evidence="2">Uncharacterized protein</fullName>
    </submittedName>
</protein>
<dbReference type="EMBL" id="WHVB01000024">
    <property type="protein sequence ID" value="KAF8470940.1"/>
    <property type="molecule type" value="Genomic_DNA"/>
</dbReference>
<accession>A0A9P5JYS1</accession>